<dbReference type="Proteomes" id="UP001287286">
    <property type="component" value="Unassembled WGS sequence"/>
</dbReference>
<organism evidence="1 2">
    <name type="scientific">Purpureocillium lilacinum</name>
    <name type="common">Paecilomyces lilacinus</name>
    <dbReference type="NCBI Taxonomy" id="33203"/>
    <lineage>
        <taxon>Eukaryota</taxon>
        <taxon>Fungi</taxon>
        <taxon>Dikarya</taxon>
        <taxon>Ascomycota</taxon>
        <taxon>Pezizomycotina</taxon>
        <taxon>Sordariomycetes</taxon>
        <taxon>Hypocreomycetidae</taxon>
        <taxon>Hypocreales</taxon>
        <taxon>Ophiocordycipitaceae</taxon>
        <taxon>Purpureocillium</taxon>
    </lineage>
</organism>
<reference evidence="1 2" key="1">
    <citation type="journal article" date="2024" name="Microbiol. Resour. Announc.">
        <title>Genome annotations for the ascomycete fungi Trichoderma harzianum, Trichoderma aggressivum, and Purpureocillium lilacinum.</title>
        <authorList>
            <person name="Beijen E.P.W."/>
            <person name="Ohm R.A."/>
        </authorList>
    </citation>
    <scope>NUCLEOTIDE SEQUENCE [LARGE SCALE GENOMIC DNA]</scope>
    <source>
        <strain evidence="1 2">CBS 150709</strain>
    </source>
</reference>
<comment type="caution">
    <text evidence="1">The sequence shown here is derived from an EMBL/GenBank/DDBJ whole genome shotgun (WGS) entry which is preliminary data.</text>
</comment>
<dbReference type="EMBL" id="JAWRVI010000134">
    <property type="protein sequence ID" value="KAK4074952.1"/>
    <property type="molecule type" value="Genomic_DNA"/>
</dbReference>
<gene>
    <name evidence="1" type="ORF">Purlil1_12801</name>
</gene>
<accession>A0ABR0BFW0</accession>
<proteinExistence type="predicted"/>
<evidence type="ECO:0000313" key="1">
    <source>
        <dbReference type="EMBL" id="KAK4074952.1"/>
    </source>
</evidence>
<evidence type="ECO:0000313" key="2">
    <source>
        <dbReference type="Proteomes" id="UP001287286"/>
    </source>
</evidence>
<keyword evidence="2" id="KW-1185">Reference proteome</keyword>
<name>A0ABR0BFW0_PURLI</name>
<protein>
    <submittedName>
        <fullName evidence="1">Uncharacterized protein</fullName>
    </submittedName>
</protein>
<sequence>MEDNNEVPRIAHGAYSSSTLSLALSAFKSLRGRYPNAGEPIPETAAPWRDYTYRVSNSPPADFSPSLLKVAGGASLDVDIINDYLEILRQDSEFADIFPVRTLGEGANIGAKEGLQRPAIIPYSDDTTWAFAVAYHDAIHWYDSRSRDIPVMSASGARKVVANWTGPKSEDVDSGVLMLLGIRCIQKGSPHRSQSVAEGMLPSFRSRLFVELLCQKLNPDEHDFEQLLVQEQNSHSLFFDDATHGMDVELRQPTIEPITPADSSIPDLAAGVPDLTPNRELPSRIVASKTSHRAVTTSNVVQQRQLIPDSRRCILEHLSEAVLAYRSPWLSSYANLAVLWHSVKRGTLGSVFHERYHAVLFYDQMKQLHDDGAIERAMKYQVDPQCITKMRSAQSQCKFWYDLCNTLDGWEGKYALLLTLPGSPSIRGLRCAEKQRIIDEIRFRLARHSDPLQHWLRQAEDICDAIVKQKLPAENLMIDVYHLKTHETIGDNEFEAYTSLNPRVRLPLPRVANGC</sequence>